<dbReference type="Proteomes" id="UP000663722">
    <property type="component" value="Chromosome"/>
</dbReference>
<dbReference type="InterPro" id="IPR003615">
    <property type="entry name" value="HNH_nuc"/>
</dbReference>
<dbReference type="KEGG" id="dmm:dnm_072725"/>
<proteinExistence type="predicted"/>
<dbReference type="GO" id="GO:0004519">
    <property type="term" value="F:endonuclease activity"/>
    <property type="evidence" value="ECO:0007669"/>
    <property type="project" value="UniProtKB-KW"/>
</dbReference>
<evidence type="ECO:0000313" key="1">
    <source>
        <dbReference type="EMBL" id="QTA91208.1"/>
    </source>
</evidence>
<name>A0A975BT93_9BACT</name>
<protein>
    <submittedName>
        <fullName evidence="1">HNH endonuclease domain-containing protein</fullName>
    </submittedName>
</protein>
<dbReference type="EMBL" id="CP061800">
    <property type="protein sequence ID" value="QTA91208.1"/>
    <property type="molecule type" value="Genomic_DNA"/>
</dbReference>
<dbReference type="AlphaFoldDB" id="A0A975BT93"/>
<dbReference type="CDD" id="cd00085">
    <property type="entry name" value="HNHc"/>
    <property type="match status" value="1"/>
</dbReference>
<organism evidence="1 2">
    <name type="scientific">Desulfonema magnum</name>
    <dbReference type="NCBI Taxonomy" id="45655"/>
    <lineage>
        <taxon>Bacteria</taxon>
        <taxon>Pseudomonadati</taxon>
        <taxon>Thermodesulfobacteriota</taxon>
        <taxon>Desulfobacteria</taxon>
        <taxon>Desulfobacterales</taxon>
        <taxon>Desulfococcaceae</taxon>
        <taxon>Desulfonema</taxon>
    </lineage>
</organism>
<sequence>MLRNARQYSEYKKTKVFCRDGFIDRYSGEKMVFPPVLRLLSNIMPIEFPFHKNWKMSECHLAYWQLLPTIDHVIPVTRGGEDKASNWVCTSQLRNSIKSSWLLKEVGWKLHKPGDVKEWDGLLNWFMSYIDMHPEAKDDKYINSWHRAAKRAIKEFA</sequence>
<keyword evidence="1" id="KW-0540">Nuclease</keyword>
<reference evidence="1" key="1">
    <citation type="journal article" date="2021" name="Microb. Physiol.">
        <title>Proteogenomic Insights into the Physiology of Marine, Sulfate-Reducing, Filamentous Desulfonema limicola and Desulfonema magnum.</title>
        <authorList>
            <person name="Schnaars V."/>
            <person name="Wohlbrand L."/>
            <person name="Scheve S."/>
            <person name="Hinrichs C."/>
            <person name="Reinhardt R."/>
            <person name="Rabus R."/>
        </authorList>
    </citation>
    <scope>NUCLEOTIDE SEQUENCE</scope>
    <source>
        <strain evidence="1">4be13</strain>
    </source>
</reference>
<gene>
    <name evidence="1" type="ORF">dnm_072725</name>
</gene>
<evidence type="ECO:0000313" key="2">
    <source>
        <dbReference type="Proteomes" id="UP000663722"/>
    </source>
</evidence>
<dbReference type="Gene3D" id="1.10.30.50">
    <property type="match status" value="1"/>
</dbReference>
<accession>A0A975BT93</accession>
<keyword evidence="1" id="KW-0255">Endonuclease</keyword>
<keyword evidence="1" id="KW-0378">Hydrolase</keyword>
<keyword evidence="2" id="KW-1185">Reference proteome</keyword>